<evidence type="ECO:0000313" key="3">
    <source>
        <dbReference type="Proteomes" id="UP000185568"/>
    </source>
</evidence>
<dbReference type="CDD" id="cd06558">
    <property type="entry name" value="crotonase-like"/>
    <property type="match status" value="1"/>
</dbReference>
<dbReference type="AlphaFoldDB" id="A0A1Q8Q2E6"/>
<evidence type="ECO:0000256" key="1">
    <source>
        <dbReference type="ARBA" id="ARBA00023239"/>
    </source>
</evidence>
<gene>
    <name evidence="2" type="ORF">BTO30_14735</name>
</gene>
<dbReference type="OrthoDB" id="9787660at2"/>
<dbReference type="PANTHER" id="PTHR11941:SF27">
    <property type="entry name" value="ETHYLMALONYL-COA DECARBOXYLASE"/>
    <property type="match status" value="1"/>
</dbReference>
<dbReference type="RefSeq" id="WP_075399470.1">
    <property type="nucleotide sequence ID" value="NZ_MSDU01000045.1"/>
</dbReference>
<organism evidence="2 3">
    <name type="scientific">Domibacillus antri</name>
    <dbReference type="NCBI Taxonomy" id="1714264"/>
    <lineage>
        <taxon>Bacteria</taxon>
        <taxon>Bacillati</taxon>
        <taxon>Bacillota</taxon>
        <taxon>Bacilli</taxon>
        <taxon>Bacillales</taxon>
        <taxon>Bacillaceae</taxon>
        <taxon>Domibacillus</taxon>
    </lineage>
</organism>
<keyword evidence="3" id="KW-1185">Reference proteome</keyword>
<accession>A0A1Q8Q2E6</accession>
<dbReference type="Pfam" id="PF00378">
    <property type="entry name" value="ECH_1"/>
    <property type="match status" value="1"/>
</dbReference>
<dbReference type="GO" id="GO:0016829">
    <property type="term" value="F:lyase activity"/>
    <property type="evidence" value="ECO:0007669"/>
    <property type="project" value="UniProtKB-KW"/>
</dbReference>
<dbReference type="PANTHER" id="PTHR11941">
    <property type="entry name" value="ENOYL-COA HYDRATASE-RELATED"/>
    <property type="match status" value="1"/>
</dbReference>
<dbReference type="EMBL" id="MSDU01000045">
    <property type="protein sequence ID" value="OLN21485.1"/>
    <property type="molecule type" value="Genomic_DNA"/>
</dbReference>
<dbReference type="SUPFAM" id="SSF52096">
    <property type="entry name" value="ClpP/crotonase"/>
    <property type="match status" value="1"/>
</dbReference>
<evidence type="ECO:0000313" key="2">
    <source>
        <dbReference type="EMBL" id="OLN21485.1"/>
    </source>
</evidence>
<dbReference type="InterPro" id="IPR029045">
    <property type="entry name" value="ClpP/crotonase-like_dom_sf"/>
</dbReference>
<name>A0A1Q8Q2E6_9BACI</name>
<dbReference type="InterPro" id="IPR001753">
    <property type="entry name" value="Enoyl-CoA_hydra/iso"/>
</dbReference>
<dbReference type="STRING" id="1714264.BTO30_14735"/>
<proteinExistence type="predicted"/>
<dbReference type="GO" id="GO:0006635">
    <property type="term" value="P:fatty acid beta-oxidation"/>
    <property type="evidence" value="ECO:0007669"/>
    <property type="project" value="TreeGrafter"/>
</dbReference>
<reference evidence="2 3" key="1">
    <citation type="submission" date="2016-12" db="EMBL/GenBank/DDBJ databases">
        <title>Domibacillus antri genome sequencing.</title>
        <authorList>
            <person name="Verma A."/>
            <person name="Krishnamurthi S."/>
        </authorList>
    </citation>
    <scope>NUCLEOTIDE SEQUENCE [LARGE SCALE GENOMIC DNA]</scope>
    <source>
        <strain evidence="2 3">XD80</strain>
    </source>
</reference>
<dbReference type="Gene3D" id="3.90.226.10">
    <property type="entry name" value="2-enoyl-CoA Hydratase, Chain A, domain 1"/>
    <property type="match status" value="1"/>
</dbReference>
<dbReference type="GO" id="GO:0005829">
    <property type="term" value="C:cytosol"/>
    <property type="evidence" value="ECO:0007669"/>
    <property type="project" value="TreeGrafter"/>
</dbReference>
<sequence>MDYHIRLDTQSGILLFTISRQDRRNAVNYGVIKGLNEAVERAKQDDVRVLAVTGEGDRAFCSGGDLSVFHSLRTEKEAYAMLSKMGAVLYDLATLPKPTVALMNGTAVGGGCEIAAACDYRIARDGVKMGFIQGNQAITTGWGGGTLLMERIETRFAFKMLSEAAVFRAEQLEGFGFIDRVHERAGMEEAKRFFEHELAIHSTVLTAYKKILTAKWESSGLKERMEQEIRQCAILWEQEAHHEAVAAFLSKK</sequence>
<protein>
    <submittedName>
        <fullName evidence="2">Enoyl-CoA hydratase</fullName>
    </submittedName>
</protein>
<keyword evidence="1" id="KW-0456">Lyase</keyword>
<comment type="caution">
    <text evidence="2">The sequence shown here is derived from an EMBL/GenBank/DDBJ whole genome shotgun (WGS) entry which is preliminary data.</text>
</comment>
<dbReference type="Proteomes" id="UP000185568">
    <property type="component" value="Unassembled WGS sequence"/>
</dbReference>